<gene>
    <name evidence="1" type="ORF">F4820DRAFT_223353</name>
</gene>
<dbReference type="Proteomes" id="UP001497700">
    <property type="component" value="Unassembled WGS sequence"/>
</dbReference>
<organism evidence="1 2">
    <name type="scientific">Hypoxylon rubiginosum</name>
    <dbReference type="NCBI Taxonomy" id="110542"/>
    <lineage>
        <taxon>Eukaryota</taxon>
        <taxon>Fungi</taxon>
        <taxon>Dikarya</taxon>
        <taxon>Ascomycota</taxon>
        <taxon>Pezizomycotina</taxon>
        <taxon>Sordariomycetes</taxon>
        <taxon>Xylariomycetidae</taxon>
        <taxon>Xylariales</taxon>
        <taxon>Hypoxylaceae</taxon>
        <taxon>Hypoxylon</taxon>
    </lineage>
</organism>
<keyword evidence="2" id="KW-1185">Reference proteome</keyword>
<sequence length="278" mass="31148">MDPVFVNLSIRDFNVLRKIKDPEWNPSATVIINNTLPKDPNIPDPSVYDRIVQKERDIIQALRKLDMRITCANPTIRAESTKEYRRYVLEFAELIHQYPNYASARNNRAQGLRRLYGKCLFVSGECHPGSLLSDADILDSKDDIDAKSHIANVVFSDLDEAILLLTPETPRTPISPQAGRTLASAHTQRGAIYLLIAKFFETRELDCIDGRRESSWTKSDFEEAASRDFAMGARYGDEIAKGLAVSTNPTAKLCGQMVELAIKEEYGPYYGGEGRGSS</sequence>
<evidence type="ECO:0000313" key="2">
    <source>
        <dbReference type="Proteomes" id="UP001497700"/>
    </source>
</evidence>
<comment type="caution">
    <text evidence="1">The sequence shown here is derived from an EMBL/GenBank/DDBJ whole genome shotgun (WGS) entry which is preliminary data.</text>
</comment>
<proteinExistence type="predicted"/>
<dbReference type="EMBL" id="MU393423">
    <property type="protein sequence ID" value="KAI4870740.1"/>
    <property type="molecule type" value="Genomic_DNA"/>
</dbReference>
<name>A0ACB9ZJ62_9PEZI</name>
<protein>
    <submittedName>
        <fullName evidence="1">Uncharacterized protein</fullName>
    </submittedName>
</protein>
<reference evidence="1 2" key="1">
    <citation type="journal article" date="2022" name="New Phytol.">
        <title>Ecological generalism drives hyperdiversity of secondary metabolite gene clusters in xylarialean endophytes.</title>
        <authorList>
            <person name="Franco M.E.E."/>
            <person name="Wisecaver J.H."/>
            <person name="Arnold A.E."/>
            <person name="Ju Y.M."/>
            <person name="Slot J.C."/>
            <person name="Ahrendt S."/>
            <person name="Moore L.P."/>
            <person name="Eastman K.E."/>
            <person name="Scott K."/>
            <person name="Konkel Z."/>
            <person name="Mondo S.J."/>
            <person name="Kuo A."/>
            <person name="Hayes R.D."/>
            <person name="Haridas S."/>
            <person name="Andreopoulos B."/>
            <person name="Riley R."/>
            <person name="LaButti K."/>
            <person name="Pangilinan J."/>
            <person name="Lipzen A."/>
            <person name="Amirebrahimi M."/>
            <person name="Yan J."/>
            <person name="Adam C."/>
            <person name="Keymanesh K."/>
            <person name="Ng V."/>
            <person name="Louie K."/>
            <person name="Northen T."/>
            <person name="Drula E."/>
            <person name="Henrissat B."/>
            <person name="Hsieh H.M."/>
            <person name="Youens-Clark K."/>
            <person name="Lutzoni F."/>
            <person name="Miadlikowska J."/>
            <person name="Eastwood D.C."/>
            <person name="Hamelin R.C."/>
            <person name="Grigoriev I.V."/>
            <person name="U'Ren J.M."/>
        </authorList>
    </citation>
    <scope>NUCLEOTIDE SEQUENCE [LARGE SCALE GENOMIC DNA]</scope>
    <source>
        <strain evidence="1 2">CBS 119005</strain>
    </source>
</reference>
<accession>A0ACB9ZJ62</accession>
<evidence type="ECO:0000313" key="1">
    <source>
        <dbReference type="EMBL" id="KAI4870740.1"/>
    </source>
</evidence>